<evidence type="ECO:0000256" key="2">
    <source>
        <dbReference type="ARBA" id="ARBA00022692"/>
    </source>
</evidence>
<dbReference type="AlphaFoldDB" id="A0A395M0H3"/>
<comment type="caution">
    <text evidence="6">The sequence shown here is derived from an EMBL/GenBank/DDBJ whole genome shotgun (WGS) entry which is preliminary data.</text>
</comment>
<gene>
    <name evidence="6" type="ORF">D0433_06610</name>
</gene>
<organism evidence="6 7">
    <name type="scientific">Candidatus Thermochlorobacter aerophilus</name>
    <dbReference type="NCBI Taxonomy" id="1868324"/>
    <lineage>
        <taxon>Bacteria</taxon>
        <taxon>Pseudomonadati</taxon>
        <taxon>Chlorobiota</taxon>
        <taxon>Chlorobiia</taxon>
        <taxon>Chlorobiales</taxon>
        <taxon>Candidatus Thermochlorobacteriaceae</taxon>
        <taxon>Candidatus Thermochlorobacter</taxon>
    </lineage>
</organism>
<evidence type="ECO:0000256" key="3">
    <source>
        <dbReference type="ARBA" id="ARBA00022989"/>
    </source>
</evidence>
<feature type="transmembrane region" description="Helical" evidence="5">
    <location>
        <begin position="269"/>
        <end position="288"/>
    </location>
</feature>
<dbReference type="Pfam" id="PF01040">
    <property type="entry name" value="UbiA"/>
    <property type="match status" value="1"/>
</dbReference>
<accession>A0A395M0H3</accession>
<feature type="transmembrane region" description="Helical" evidence="5">
    <location>
        <begin position="98"/>
        <end position="114"/>
    </location>
</feature>
<dbReference type="InterPro" id="IPR000537">
    <property type="entry name" value="UbiA_prenyltransferase"/>
</dbReference>
<sequence length="289" mass="33066">MLEYIFRNKIHLSFLSALGAAAWSIFFGIPILWQALLVVFFVTLSIYQYNRLTDSVEDAINQPENLRHAKQHEFLITYIFFYGVTLFCLALAARLGWGAFFVTLFLELVGFLYSQKCFPDVLARWLGGARRLKDIYIIKNLVPPIDWATAMIFLPHIFAGQPLSLQAWICWGYIFTCAFFIEVMWDIRDRRGDLLSGIKTIANTFSLYRTKLFLIISSSLSGLGLFIVTYFGLLPSVSYFLLSNNLAVMLITSSYHDELPDAGRWLSDMTIILALLLFSSFAALAYFVR</sequence>
<dbReference type="GO" id="GO:0016020">
    <property type="term" value="C:membrane"/>
    <property type="evidence" value="ECO:0007669"/>
    <property type="project" value="UniProtKB-SubCell"/>
</dbReference>
<feature type="transmembrane region" description="Helical" evidence="5">
    <location>
        <begin position="212"/>
        <end position="233"/>
    </location>
</feature>
<feature type="transmembrane region" description="Helical" evidence="5">
    <location>
        <begin position="165"/>
        <end position="185"/>
    </location>
</feature>
<evidence type="ECO:0000256" key="5">
    <source>
        <dbReference type="SAM" id="Phobius"/>
    </source>
</evidence>
<evidence type="ECO:0000256" key="4">
    <source>
        <dbReference type="ARBA" id="ARBA00023136"/>
    </source>
</evidence>
<feature type="transmembrane region" description="Helical" evidence="5">
    <location>
        <begin position="135"/>
        <end position="159"/>
    </location>
</feature>
<keyword evidence="3 5" id="KW-1133">Transmembrane helix</keyword>
<evidence type="ECO:0000313" key="6">
    <source>
        <dbReference type="EMBL" id="RFM24293.1"/>
    </source>
</evidence>
<feature type="transmembrane region" description="Helical" evidence="5">
    <location>
        <begin position="74"/>
        <end position="92"/>
    </location>
</feature>
<keyword evidence="6" id="KW-0830">Ubiquinone</keyword>
<proteinExistence type="predicted"/>
<dbReference type="Proteomes" id="UP000266389">
    <property type="component" value="Unassembled WGS sequence"/>
</dbReference>
<dbReference type="EMBL" id="PHFL01000044">
    <property type="protein sequence ID" value="RFM24293.1"/>
    <property type="molecule type" value="Genomic_DNA"/>
</dbReference>
<evidence type="ECO:0000313" key="7">
    <source>
        <dbReference type="Proteomes" id="UP000266389"/>
    </source>
</evidence>
<evidence type="ECO:0000256" key="1">
    <source>
        <dbReference type="ARBA" id="ARBA00004141"/>
    </source>
</evidence>
<comment type="subcellular location">
    <subcellularLocation>
        <location evidence="1">Membrane</location>
        <topology evidence="1">Multi-pass membrane protein</topology>
    </subcellularLocation>
</comment>
<reference evidence="6 7" key="1">
    <citation type="journal article" date="2011" name="ISME J.">
        <title>Community ecology of hot spring cyanobacterial mats: predominant populations and their functional potential.</title>
        <authorList>
            <person name="Klatt C.G."/>
            <person name="Wood J.M."/>
            <person name="Rusch D.B."/>
            <person name="Bateson M.M."/>
            <person name="Hamamura N."/>
            <person name="Heidelberg J.F."/>
            <person name="Grossman A.R."/>
            <person name="Bhaya D."/>
            <person name="Cohan F.M."/>
            <person name="Kuhl M."/>
            <person name="Bryant D.A."/>
            <person name="Ward D.M."/>
        </authorList>
    </citation>
    <scope>NUCLEOTIDE SEQUENCE [LARGE SCALE GENOMIC DNA]</scope>
    <source>
        <strain evidence="6">OS</strain>
    </source>
</reference>
<feature type="transmembrane region" description="Helical" evidence="5">
    <location>
        <begin position="20"/>
        <end position="47"/>
    </location>
</feature>
<keyword evidence="4 5" id="KW-0472">Membrane</keyword>
<protein>
    <submittedName>
        <fullName evidence="6">Ubiquinone biosynthesis protein UbiA</fullName>
    </submittedName>
</protein>
<name>A0A395M0H3_9BACT</name>
<keyword evidence="2 5" id="KW-0812">Transmembrane</keyword>
<dbReference type="GO" id="GO:0016765">
    <property type="term" value="F:transferase activity, transferring alkyl or aryl (other than methyl) groups"/>
    <property type="evidence" value="ECO:0007669"/>
    <property type="project" value="InterPro"/>
</dbReference>